<gene>
    <name evidence="1" type="ORF">BDR25DRAFT_300012</name>
</gene>
<keyword evidence="2" id="KW-1185">Reference proteome</keyword>
<reference evidence="1" key="1">
    <citation type="journal article" date="2020" name="Stud. Mycol.">
        <title>101 Dothideomycetes genomes: a test case for predicting lifestyles and emergence of pathogens.</title>
        <authorList>
            <person name="Haridas S."/>
            <person name="Albert R."/>
            <person name="Binder M."/>
            <person name="Bloem J."/>
            <person name="Labutti K."/>
            <person name="Salamov A."/>
            <person name="Andreopoulos B."/>
            <person name="Baker S."/>
            <person name="Barry K."/>
            <person name="Bills G."/>
            <person name="Bluhm B."/>
            <person name="Cannon C."/>
            <person name="Castanera R."/>
            <person name="Culley D."/>
            <person name="Daum C."/>
            <person name="Ezra D."/>
            <person name="Gonzalez J."/>
            <person name="Henrissat B."/>
            <person name="Kuo A."/>
            <person name="Liang C."/>
            <person name="Lipzen A."/>
            <person name="Lutzoni F."/>
            <person name="Magnuson J."/>
            <person name="Mondo S."/>
            <person name="Nolan M."/>
            <person name="Ohm R."/>
            <person name="Pangilinan J."/>
            <person name="Park H.-J."/>
            <person name="Ramirez L."/>
            <person name="Alfaro M."/>
            <person name="Sun H."/>
            <person name="Tritt A."/>
            <person name="Yoshinaga Y."/>
            <person name="Zwiers L.-H."/>
            <person name="Turgeon B."/>
            <person name="Goodwin S."/>
            <person name="Spatafora J."/>
            <person name="Crous P."/>
            <person name="Grigoriev I."/>
        </authorList>
    </citation>
    <scope>NUCLEOTIDE SEQUENCE</scope>
    <source>
        <strain evidence="1">ATCC 200398</strain>
    </source>
</reference>
<protein>
    <submittedName>
        <fullName evidence="1">Uncharacterized protein</fullName>
    </submittedName>
</protein>
<evidence type="ECO:0000313" key="1">
    <source>
        <dbReference type="EMBL" id="KAF2476851.1"/>
    </source>
</evidence>
<accession>A0ACB6RCE3</accession>
<dbReference type="EMBL" id="MU003493">
    <property type="protein sequence ID" value="KAF2476851.1"/>
    <property type="molecule type" value="Genomic_DNA"/>
</dbReference>
<name>A0ACB6RCE3_9PLEO</name>
<dbReference type="Proteomes" id="UP000799755">
    <property type="component" value="Unassembled WGS sequence"/>
</dbReference>
<organism evidence="1 2">
    <name type="scientific">Lindgomyces ingoldianus</name>
    <dbReference type="NCBI Taxonomy" id="673940"/>
    <lineage>
        <taxon>Eukaryota</taxon>
        <taxon>Fungi</taxon>
        <taxon>Dikarya</taxon>
        <taxon>Ascomycota</taxon>
        <taxon>Pezizomycotina</taxon>
        <taxon>Dothideomycetes</taxon>
        <taxon>Pleosporomycetidae</taxon>
        <taxon>Pleosporales</taxon>
        <taxon>Lindgomycetaceae</taxon>
        <taxon>Lindgomyces</taxon>
    </lineage>
</organism>
<proteinExistence type="predicted"/>
<evidence type="ECO:0000313" key="2">
    <source>
        <dbReference type="Proteomes" id="UP000799755"/>
    </source>
</evidence>
<comment type="caution">
    <text evidence="1">The sequence shown here is derived from an EMBL/GenBank/DDBJ whole genome shotgun (WGS) entry which is preliminary data.</text>
</comment>
<sequence>MGRWVDQDGDAERLPEGFTRIGYDADTQTYTYQDANGRTWEGEEGNRYGRLHPAGQRRPSLTPSEVASHNESLKRSNRESVRMMLPFDVLKALLRFKSKKETPAGKSEKPMVWV</sequence>